<dbReference type="InterPro" id="IPR050168">
    <property type="entry name" value="AAA_ATPase_domain"/>
</dbReference>
<dbReference type="Proteomes" id="UP001211065">
    <property type="component" value="Unassembled WGS sequence"/>
</dbReference>
<dbReference type="SUPFAM" id="SSF52540">
    <property type="entry name" value="P-loop containing nucleoside triphosphate hydrolases"/>
    <property type="match status" value="2"/>
</dbReference>
<dbReference type="InterPro" id="IPR027417">
    <property type="entry name" value="P-loop_NTPase"/>
</dbReference>
<dbReference type="FunFam" id="1.10.8.60:FF:000038">
    <property type="entry name" value="spermatogenesis-associated protein 5-like protein 1"/>
    <property type="match status" value="1"/>
</dbReference>
<dbReference type="InterPro" id="IPR003959">
    <property type="entry name" value="ATPase_AAA_core"/>
</dbReference>
<dbReference type="FunFam" id="3.40.50.300:FF:000012">
    <property type="entry name" value="Transitional endoplasmic reticulum ATPase"/>
    <property type="match status" value="1"/>
</dbReference>
<organism evidence="6 7">
    <name type="scientific">Clydaea vesicula</name>
    <dbReference type="NCBI Taxonomy" id="447962"/>
    <lineage>
        <taxon>Eukaryota</taxon>
        <taxon>Fungi</taxon>
        <taxon>Fungi incertae sedis</taxon>
        <taxon>Chytridiomycota</taxon>
        <taxon>Chytridiomycota incertae sedis</taxon>
        <taxon>Chytridiomycetes</taxon>
        <taxon>Lobulomycetales</taxon>
        <taxon>Lobulomycetaceae</taxon>
        <taxon>Clydaea</taxon>
    </lineage>
</organism>
<accession>A0AAD5XY95</accession>
<feature type="domain" description="AAA+ ATPase" evidence="5">
    <location>
        <begin position="431"/>
        <end position="586"/>
    </location>
</feature>
<dbReference type="Pfam" id="PF00004">
    <property type="entry name" value="AAA"/>
    <property type="match status" value="2"/>
</dbReference>
<keyword evidence="7" id="KW-1185">Reference proteome</keyword>
<dbReference type="PRINTS" id="PR00830">
    <property type="entry name" value="ENDOLAPTASE"/>
</dbReference>
<dbReference type="InterPro" id="IPR003960">
    <property type="entry name" value="ATPase_AAA_CS"/>
</dbReference>
<evidence type="ECO:0000256" key="2">
    <source>
        <dbReference type="ARBA" id="ARBA00022741"/>
    </source>
</evidence>
<gene>
    <name evidence="6" type="ORF">HK099_005954</name>
</gene>
<dbReference type="SMART" id="SM00382">
    <property type="entry name" value="AAA"/>
    <property type="match status" value="2"/>
</dbReference>
<protein>
    <recommendedName>
        <fullName evidence="5">AAA+ ATPase domain-containing protein</fullName>
    </recommendedName>
</protein>
<evidence type="ECO:0000256" key="1">
    <source>
        <dbReference type="ARBA" id="ARBA00006914"/>
    </source>
</evidence>
<keyword evidence="2 4" id="KW-0547">Nucleotide-binding</keyword>
<keyword evidence="3 4" id="KW-0067">ATP-binding</keyword>
<dbReference type="PANTHER" id="PTHR23077">
    <property type="entry name" value="AAA-FAMILY ATPASE"/>
    <property type="match status" value="1"/>
</dbReference>
<evidence type="ECO:0000256" key="3">
    <source>
        <dbReference type="ARBA" id="ARBA00022840"/>
    </source>
</evidence>
<dbReference type="EMBL" id="JADGJW010000049">
    <property type="protein sequence ID" value="KAJ3225898.1"/>
    <property type="molecule type" value="Genomic_DNA"/>
</dbReference>
<dbReference type="InterPro" id="IPR041569">
    <property type="entry name" value="AAA_lid_3"/>
</dbReference>
<reference evidence="6" key="1">
    <citation type="submission" date="2020-05" db="EMBL/GenBank/DDBJ databases">
        <title>Phylogenomic resolution of chytrid fungi.</title>
        <authorList>
            <person name="Stajich J.E."/>
            <person name="Amses K."/>
            <person name="Simmons R."/>
            <person name="Seto K."/>
            <person name="Myers J."/>
            <person name="Bonds A."/>
            <person name="Quandt C.A."/>
            <person name="Barry K."/>
            <person name="Liu P."/>
            <person name="Grigoriev I."/>
            <person name="Longcore J.E."/>
            <person name="James T.Y."/>
        </authorList>
    </citation>
    <scope>NUCLEOTIDE SEQUENCE</scope>
    <source>
        <strain evidence="6">JEL0476</strain>
    </source>
</reference>
<dbReference type="GO" id="GO:0005524">
    <property type="term" value="F:ATP binding"/>
    <property type="evidence" value="ECO:0007669"/>
    <property type="project" value="UniProtKB-KW"/>
</dbReference>
<dbReference type="Pfam" id="PF17862">
    <property type="entry name" value="AAA_lid_3"/>
    <property type="match status" value="2"/>
</dbReference>
<feature type="domain" description="AAA+ ATPase" evidence="5">
    <location>
        <begin position="213"/>
        <end position="353"/>
    </location>
</feature>
<dbReference type="Gene3D" id="1.10.8.60">
    <property type="match status" value="2"/>
</dbReference>
<evidence type="ECO:0000256" key="4">
    <source>
        <dbReference type="RuleBase" id="RU003651"/>
    </source>
</evidence>
<evidence type="ECO:0000259" key="5">
    <source>
        <dbReference type="SMART" id="SM00382"/>
    </source>
</evidence>
<dbReference type="AlphaFoldDB" id="A0AAD5XY95"/>
<name>A0AAD5XY95_9FUNG</name>
<comment type="caution">
    <text evidence="6">The sequence shown here is derived from an EMBL/GenBank/DDBJ whole genome shotgun (WGS) entry which is preliminary data.</text>
</comment>
<comment type="similarity">
    <text evidence="1 4">Belongs to the AAA ATPase family.</text>
</comment>
<dbReference type="Gene3D" id="3.40.50.300">
    <property type="entry name" value="P-loop containing nucleotide triphosphate hydrolases"/>
    <property type="match status" value="3"/>
</dbReference>
<evidence type="ECO:0000313" key="6">
    <source>
        <dbReference type="EMBL" id="KAJ3225898.1"/>
    </source>
</evidence>
<proteinExistence type="inferred from homology"/>
<dbReference type="PANTHER" id="PTHR23077:SF171">
    <property type="entry name" value="NUCLEAR VALOSIN-CONTAINING PROTEIN-LIKE"/>
    <property type="match status" value="1"/>
</dbReference>
<dbReference type="GO" id="GO:0016887">
    <property type="term" value="F:ATP hydrolysis activity"/>
    <property type="evidence" value="ECO:0007669"/>
    <property type="project" value="InterPro"/>
</dbReference>
<evidence type="ECO:0000313" key="7">
    <source>
        <dbReference type="Proteomes" id="UP001211065"/>
    </source>
</evidence>
<dbReference type="PROSITE" id="PS00674">
    <property type="entry name" value="AAA"/>
    <property type="match status" value="2"/>
</dbReference>
<dbReference type="InterPro" id="IPR003593">
    <property type="entry name" value="AAA+_ATPase"/>
</dbReference>
<sequence length="673" mass="76023">MRILKFSVPEDKDTSRCRIPNHYFKNQNVLINQWVNLITETEVLYCRAWPFTKNEPSNLDPFVQAEDIIRREVFRNELKDLQIGGANVFISCDEFSVKVDRELQNSVYQLCGLAFRKDCTIRIDLGLRKIDVKVVETIPQNKDCIVDQLTQIEIYKVEKDSDIPNNTQYELENAMCNLSFSLPGLEEAFNLLFEAVSYPLLHYNLLQEMNIECLKGFLLYGPPGVGKTFLVSTIAQKCKIGMVKIDGPEVYGSNLGESEEKLTKKFEAARKVARLGNGCILFIDEIDALAPQRANTSQHESRVVAQLLVLMDNVLQEEAKLVIIAATNRPNSIDIALRRPGRFDKEIAIDPPSVDNRKKIIQQLSKKMRLENNFDFEVISVLTNGYVGADLVALCREATLLAMQRNKDEQTELCTTTNDFKNAMKAITPSLQRHALALTKELSNNLSWSNVGGLEEVKLKLKQMVEWPLKYKTTFERLGLTSPRGLLLVRNDMFIRSTFQRAREAFPSIIFFDEIDALVGKRSLDGGKGGISVSERILSTLLNEMDGIENSDGVLVVGATNRPDMIDAALMRPGRFDKVLFVPPPDEKSRLSILKIHTTGMALKDDVNLKYLAKNTVAYTGANLEGLCREAAMYALRESLNADVVEMRHFEMALLVTKPTLSEEALKSYKKIF</sequence>